<evidence type="ECO:0000256" key="1">
    <source>
        <dbReference type="ARBA" id="ARBA00003236"/>
    </source>
</evidence>
<keyword evidence="8" id="KW-1185">Reference proteome</keyword>
<evidence type="ECO:0000256" key="5">
    <source>
        <dbReference type="ARBA" id="ARBA00032976"/>
    </source>
</evidence>
<dbReference type="EMBL" id="BBIO01000002">
    <property type="protein sequence ID" value="GAK44022.1"/>
    <property type="molecule type" value="Genomic_DNA"/>
</dbReference>
<accession>A0A081B7K4</accession>
<evidence type="ECO:0000256" key="4">
    <source>
        <dbReference type="ARBA" id="ARBA00022729"/>
    </source>
</evidence>
<comment type="caution">
    <text evidence="7">The sequence shown here is derived from an EMBL/GenBank/DDBJ whole genome shotgun (WGS) entry which is preliminary data.</text>
</comment>
<dbReference type="InterPro" id="IPR051398">
    <property type="entry name" value="Polysacch_Deacetylase"/>
</dbReference>
<dbReference type="Pfam" id="PF01522">
    <property type="entry name" value="Polysacc_deac_1"/>
    <property type="match status" value="1"/>
</dbReference>
<proteinExistence type="inferred from homology"/>
<dbReference type="STRING" id="1333998.M2A_0521"/>
<dbReference type="SUPFAM" id="SSF88713">
    <property type="entry name" value="Glycoside hydrolase/deacetylase"/>
    <property type="match status" value="1"/>
</dbReference>
<evidence type="ECO:0000256" key="3">
    <source>
        <dbReference type="ARBA" id="ARBA00020071"/>
    </source>
</evidence>
<dbReference type="InterPro" id="IPR002509">
    <property type="entry name" value="NODB_dom"/>
</dbReference>
<comment type="function">
    <text evidence="1">Is involved in generating a small heat-stable compound (Nod), an acylated oligomer of N-acetylglucosamine, that stimulates mitosis in various plant protoplasts.</text>
</comment>
<dbReference type="GO" id="GO:0016810">
    <property type="term" value="F:hydrolase activity, acting on carbon-nitrogen (but not peptide) bonds"/>
    <property type="evidence" value="ECO:0007669"/>
    <property type="project" value="InterPro"/>
</dbReference>
<feature type="domain" description="NodB homology" evidence="6">
    <location>
        <begin position="57"/>
        <end position="314"/>
    </location>
</feature>
<evidence type="ECO:0000256" key="2">
    <source>
        <dbReference type="ARBA" id="ARBA00010973"/>
    </source>
</evidence>
<evidence type="ECO:0000313" key="8">
    <source>
        <dbReference type="Proteomes" id="UP000028702"/>
    </source>
</evidence>
<dbReference type="InterPro" id="IPR011330">
    <property type="entry name" value="Glyco_hydro/deAcase_b/a-brl"/>
</dbReference>
<name>A0A081B7K4_9HYPH</name>
<gene>
    <name evidence="7" type="ORF">M2A_0521</name>
</gene>
<evidence type="ECO:0000259" key="6">
    <source>
        <dbReference type="PROSITE" id="PS51677"/>
    </source>
</evidence>
<dbReference type="AlphaFoldDB" id="A0A081B7K4"/>
<dbReference type="Proteomes" id="UP000028702">
    <property type="component" value="Unassembled WGS sequence"/>
</dbReference>
<dbReference type="CDD" id="cd10968">
    <property type="entry name" value="CE4_Mlr8448_like_5s"/>
    <property type="match status" value="1"/>
</dbReference>
<dbReference type="PROSITE" id="PS51677">
    <property type="entry name" value="NODB"/>
    <property type="match status" value="1"/>
</dbReference>
<protein>
    <recommendedName>
        <fullName evidence="3">Chitooligosaccharide deacetylase</fullName>
    </recommendedName>
    <alternativeName>
        <fullName evidence="5">Nodulation protein B</fullName>
    </alternativeName>
</protein>
<sequence length="314" mass="35512">MLHRVRAAPLPDFAPNRILEITPDMLDRVLHRVRDLDYDIVTLDEAMHRLRHGAKRRFAVFTFDDGYKDNLTEALPVFEKHGAPMTVYVSAGMPDGTMEIWWVALEEIIRKADHLETELGGRNISMPAKTARQMELAFARLYWPLRAMDEDALRAAIRQLAAQHGISVPKITEESALSWEDVKTLHAHPLVTIGSHTVDHFALCKVSEERARMEMKRGAEAIASHTGEMPRHFAYPFGDASSAGEREFRLARELGFETATTTRKGLIFEQHQDQMTALPRISLNGDYQDIRLVDVLMSGVPFPFARLFPSLGVA</sequence>
<evidence type="ECO:0000313" key="7">
    <source>
        <dbReference type="EMBL" id="GAK44022.1"/>
    </source>
</evidence>
<dbReference type="PANTHER" id="PTHR34216:SF7">
    <property type="entry name" value="POLY-BETA-1,6-N-ACETYL-D-GLUCOSAMINE N-DEACETYLASE"/>
    <property type="match status" value="1"/>
</dbReference>
<organism evidence="7 8">
    <name type="scientific">Tepidicaulis marinus</name>
    <dbReference type="NCBI Taxonomy" id="1333998"/>
    <lineage>
        <taxon>Bacteria</taxon>
        <taxon>Pseudomonadati</taxon>
        <taxon>Pseudomonadota</taxon>
        <taxon>Alphaproteobacteria</taxon>
        <taxon>Hyphomicrobiales</taxon>
        <taxon>Parvibaculaceae</taxon>
        <taxon>Tepidicaulis</taxon>
    </lineage>
</organism>
<dbReference type="GO" id="GO:0005975">
    <property type="term" value="P:carbohydrate metabolic process"/>
    <property type="evidence" value="ECO:0007669"/>
    <property type="project" value="InterPro"/>
</dbReference>
<dbReference type="PANTHER" id="PTHR34216">
    <property type="match status" value="1"/>
</dbReference>
<dbReference type="Gene3D" id="3.20.20.370">
    <property type="entry name" value="Glycoside hydrolase/deacetylase"/>
    <property type="match status" value="1"/>
</dbReference>
<dbReference type="eggNOG" id="COG0726">
    <property type="taxonomic scope" value="Bacteria"/>
</dbReference>
<comment type="similarity">
    <text evidence="2">Belongs to the polysaccharide deacetylase family.</text>
</comment>
<reference evidence="7 8" key="1">
    <citation type="submission" date="2014-07" db="EMBL/GenBank/DDBJ databases">
        <title>Tepidicaulis marinum gen. nov., sp. nov., a novel marine bacterium denitrifying nitrate to nitrous oxide strictly under microaerobic conditions.</title>
        <authorList>
            <person name="Takeuchi M."/>
            <person name="Yamagishi T."/>
            <person name="Kamagata Y."/>
            <person name="Oshima K."/>
            <person name="Hattori M."/>
            <person name="Katayama T."/>
            <person name="Hanada S."/>
            <person name="Tamaki H."/>
            <person name="Marumo K."/>
            <person name="Maeda H."/>
            <person name="Nedachi M."/>
            <person name="Iwasaki W."/>
            <person name="Suwa Y."/>
            <person name="Sakata S."/>
        </authorList>
    </citation>
    <scope>NUCLEOTIDE SEQUENCE [LARGE SCALE GENOMIC DNA]</scope>
    <source>
        <strain evidence="7 8">MA2</strain>
    </source>
</reference>
<keyword evidence="4" id="KW-0732">Signal</keyword>